<organism evidence="1 2">
    <name type="scientific">Roseomonas populi</name>
    <dbReference type="NCBI Taxonomy" id="3121582"/>
    <lineage>
        <taxon>Bacteria</taxon>
        <taxon>Pseudomonadati</taxon>
        <taxon>Pseudomonadota</taxon>
        <taxon>Alphaproteobacteria</taxon>
        <taxon>Acetobacterales</taxon>
        <taxon>Roseomonadaceae</taxon>
        <taxon>Roseomonas</taxon>
    </lineage>
</organism>
<protein>
    <submittedName>
        <fullName evidence="1">PilN domain-containing protein</fullName>
    </submittedName>
</protein>
<gene>
    <name evidence="1" type="ORF">NRP21_16435</name>
</gene>
<dbReference type="InterPro" id="IPR052534">
    <property type="entry name" value="Extracell_DNA_Util/SecSys_Comp"/>
</dbReference>
<dbReference type="Proteomes" id="UP001524642">
    <property type="component" value="Unassembled WGS sequence"/>
</dbReference>
<name>A0ABT1X8D5_9PROT</name>
<dbReference type="PANTHER" id="PTHR40278">
    <property type="entry name" value="DNA UTILIZATION PROTEIN HOFN"/>
    <property type="match status" value="1"/>
</dbReference>
<comment type="caution">
    <text evidence="1">The sequence shown here is derived from an EMBL/GenBank/DDBJ whole genome shotgun (WGS) entry which is preliminary data.</text>
</comment>
<dbReference type="Gene3D" id="3.30.420.380">
    <property type="match status" value="1"/>
</dbReference>
<evidence type="ECO:0000313" key="2">
    <source>
        <dbReference type="Proteomes" id="UP001524642"/>
    </source>
</evidence>
<dbReference type="PANTHER" id="PTHR40278:SF1">
    <property type="entry name" value="DNA UTILIZATION PROTEIN HOFN"/>
    <property type="match status" value="1"/>
</dbReference>
<dbReference type="RefSeq" id="WP_257717305.1">
    <property type="nucleotide sequence ID" value="NZ_JANJOU010000014.1"/>
</dbReference>
<reference evidence="1 2" key="1">
    <citation type="submission" date="2022-06" db="EMBL/GenBank/DDBJ databases">
        <title>Roseomonas CN29.</title>
        <authorList>
            <person name="Cheng Y."/>
            <person name="He X."/>
        </authorList>
    </citation>
    <scope>NUCLEOTIDE SEQUENCE [LARGE SCALE GENOMIC DNA]</scope>
    <source>
        <strain evidence="1 2">CN29</strain>
    </source>
</reference>
<evidence type="ECO:0000313" key="1">
    <source>
        <dbReference type="EMBL" id="MCR0983643.1"/>
    </source>
</evidence>
<sequence>MTALTSLSSARAHGSEFLKWWRSELSDMVPARIKGHGPSLLLDLREGQPFLARATRQGWRRIADFPPQEGSAGRSRGLRALASEDSLVVAVPSSWMLRRTLLLPAMAESRLNAVLDFEIEQHVPFAASEVVWAARILRRLPEAQRIEVEVAVLPRSLIASVAADVRGVAGSAALVARVDPAAEWPAISLDRLAPPKLRWRRPAEACLMGVILLLGLQFAQAGLRQQESAVAAIEARAASARKVAEQVLALDSDTAALRARLAAASQLRGERPASVAVVEELAQLLPDDVWLSELRLTGDQLIVSGFAARSDTLLELLDTSSIFKEVRFAAPVTRAQREVADRFQIGLRVVPAPVPQRLAGREPSG</sequence>
<dbReference type="InterPro" id="IPR043129">
    <property type="entry name" value="ATPase_NBD"/>
</dbReference>
<keyword evidence="2" id="KW-1185">Reference proteome</keyword>
<dbReference type="InterPro" id="IPR007813">
    <property type="entry name" value="PilN"/>
</dbReference>
<dbReference type="EMBL" id="JANJOU010000014">
    <property type="protein sequence ID" value="MCR0983643.1"/>
    <property type="molecule type" value="Genomic_DNA"/>
</dbReference>
<dbReference type="Pfam" id="PF05137">
    <property type="entry name" value="PilN"/>
    <property type="match status" value="1"/>
</dbReference>
<dbReference type="SUPFAM" id="SSF53067">
    <property type="entry name" value="Actin-like ATPase domain"/>
    <property type="match status" value="1"/>
</dbReference>
<proteinExistence type="predicted"/>
<accession>A0ABT1X8D5</accession>